<evidence type="ECO:0000313" key="2">
    <source>
        <dbReference type="Proteomes" id="UP000449846"/>
    </source>
</evidence>
<evidence type="ECO:0008006" key="3">
    <source>
        <dbReference type="Google" id="ProtNLM"/>
    </source>
</evidence>
<dbReference type="OrthoDB" id="8452166at2"/>
<comment type="caution">
    <text evidence="1">The sequence shown here is derived from an EMBL/GenBank/DDBJ whole genome shotgun (WGS) entry which is preliminary data.</text>
</comment>
<sequence length="91" mass="10253">MGKHLTIQPAAMPERVNLEPRIIAYVGSNTLCQMLDISDSTLWEWVRKGLLPRPVKIGVSSRWKWTDVEKRITPNAEGEVDDPILRASRGG</sequence>
<gene>
    <name evidence="1" type="ORF">GL300_00405</name>
</gene>
<dbReference type="SUPFAM" id="SSF46955">
    <property type="entry name" value="Putative DNA-binding domain"/>
    <property type="match status" value="1"/>
</dbReference>
<name>A0A844HH98_9RHOB</name>
<protein>
    <recommendedName>
        <fullName evidence="3">Transcriptional regulator, AlpA family</fullName>
    </recommendedName>
</protein>
<dbReference type="RefSeq" id="WP_155037612.1">
    <property type="nucleotide sequence ID" value="NZ_JBHGCD010000006.1"/>
</dbReference>
<reference evidence="1 2" key="1">
    <citation type="submission" date="2019-11" db="EMBL/GenBank/DDBJ databases">
        <authorList>
            <person name="Dong K."/>
        </authorList>
    </citation>
    <scope>NUCLEOTIDE SEQUENCE [LARGE SCALE GENOMIC DNA]</scope>
    <source>
        <strain evidence="1 2">NBRC 112902</strain>
    </source>
</reference>
<proteinExistence type="predicted"/>
<keyword evidence="2" id="KW-1185">Reference proteome</keyword>
<organism evidence="1 2">
    <name type="scientific">Paracoccus litorisediminis</name>
    <dbReference type="NCBI Taxonomy" id="2006130"/>
    <lineage>
        <taxon>Bacteria</taxon>
        <taxon>Pseudomonadati</taxon>
        <taxon>Pseudomonadota</taxon>
        <taxon>Alphaproteobacteria</taxon>
        <taxon>Rhodobacterales</taxon>
        <taxon>Paracoccaceae</taxon>
        <taxon>Paracoccus</taxon>
    </lineage>
</organism>
<dbReference type="Proteomes" id="UP000449846">
    <property type="component" value="Unassembled WGS sequence"/>
</dbReference>
<dbReference type="EMBL" id="WMIG01000001">
    <property type="protein sequence ID" value="MTH57667.1"/>
    <property type="molecule type" value="Genomic_DNA"/>
</dbReference>
<dbReference type="InterPro" id="IPR009061">
    <property type="entry name" value="DNA-bd_dom_put_sf"/>
</dbReference>
<dbReference type="AlphaFoldDB" id="A0A844HH98"/>
<evidence type="ECO:0000313" key="1">
    <source>
        <dbReference type="EMBL" id="MTH57667.1"/>
    </source>
</evidence>
<accession>A0A844HH98</accession>
<dbReference type="Gene3D" id="1.10.238.160">
    <property type="match status" value="1"/>
</dbReference>